<dbReference type="PANTHER" id="PTHR19944">
    <property type="entry name" value="MHC CLASS II-RELATED"/>
    <property type="match status" value="1"/>
</dbReference>
<dbReference type="AlphaFoldDB" id="A0A3Q2FVU1"/>
<name>A0A3Q2FVU1_CYPVA</name>
<keyword evidence="2" id="KW-0812">Transmembrane</keyword>
<dbReference type="SUPFAM" id="SSF48726">
    <property type="entry name" value="Immunoglobulin"/>
    <property type="match status" value="1"/>
</dbReference>
<proteinExistence type="predicted"/>
<evidence type="ECO:0000256" key="1">
    <source>
        <dbReference type="ARBA" id="ARBA00023319"/>
    </source>
</evidence>
<dbReference type="SMART" id="SM00407">
    <property type="entry name" value="IGc1"/>
    <property type="match status" value="1"/>
</dbReference>
<dbReference type="InterPro" id="IPR007110">
    <property type="entry name" value="Ig-like_dom"/>
</dbReference>
<organism evidence="4 5">
    <name type="scientific">Cyprinodon variegatus</name>
    <name type="common">Sheepshead minnow</name>
    <dbReference type="NCBI Taxonomy" id="28743"/>
    <lineage>
        <taxon>Eukaryota</taxon>
        <taxon>Metazoa</taxon>
        <taxon>Chordata</taxon>
        <taxon>Craniata</taxon>
        <taxon>Vertebrata</taxon>
        <taxon>Euteleostomi</taxon>
        <taxon>Actinopterygii</taxon>
        <taxon>Neopterygii</taxon>
        <taxon>Teleostei</taxon>
        <taxon>Neoteleostei</taxon>
        <taxon>Acanthomorphata</taxon>
        <taxon>Ovalentaria</taxon>
        <taxon>Atherinomorphae</taxon>
        <taxon>Cyprinodontiformes</taxon>
        <taxon>Cyprinodontidae</taxon>
        <taxon>Cyprinodon</taxon>
    </lineage>
</organism>
<protein>
    <submittedName>
        <fullName evidence="4">H-2 class II histocompatibility antigen, A-U alpha chain-like</fullName>
    </submittedName>
</protein>
<dbReference type="STRING" id="28743.ENSCVAP00000011690"/>
<dbReference type="InterPro" id="IPR003597">
    <property type="entry name" value="Ig_C1-set"/>
</dbReference>
<dbReference type="InterPro" id="IPR003006">
    <property type="entry name" value="Ig/MHC_CS"/>
</dbReference>
<dbReference type="PROSITE" id="PS50835">
    <property type="entry name" value="IG_LIKE"/>
    <property type="match status" value="1"/>
</dbReference>
<dbReference type="Pfam" id="PF07654">
    <property type="entry name" value="C1-set"/>
    <property type="match status" value="1"/>
</dbReference>
<evidence type="ECO:0000259" key="3">
    <source>
        <dbReference type="PROSITE" id="PS50835"/>
    </source>
</evidence>
<dbReference type="Proteomes" id="UP000265020">
    <property type="component" value="Unassembled WGS sequence"/>
</dbReference>
<dbReference type="PANTHER" id="PTHR19944:SF86">
    <property type="entry name" value="HLA CLASS II HISTOCOMPATIBILITY ANTIGEN, DR ALPHA CHAIN"/>
    <property type="match status" value="1"/>
</dbReference>
<dbReference type="InterPro" id="IPR036179">
    <property type="entry name" value="Ig-like_dom_sf"/>
</dbReference>
<reference evidence="4" key="1">
    <citation type="submission" date="2025-08" db="UniProtKB">
        <authorList>
            <consortium name="Ensembl"/>
        </authorList>
    </citation>
    <scope>IDENTIFICATION</scope>
</reference>
<dbReference type="GeneTree" id="ENSGT00940000161847"/>
<dbReference type="Ensembl" id="ENSCVAT00000018746.1">
    <property type="protein sequence ID" value="ENSCVAP00000011690.1"/>
    <property type="gene ID" value="ENSCVAG00000013994.1"/>
</dbReference>
<dbReference type="Gene3D" id="2.60.40.10">
    <property type="entry name" value="Immunoglobulins"/>
    <property type="match status" value="1"/>
</dbReference>
<keyword evidence="5" id="KW-1185">Reference proteome</keyword>
<dbReference type="InterPro" id="IPR050160">
    <property type="entry name" value="MHC/Immunoglobulin"/>
</dbReference>
<reference evidence="4" key="2">
    <citation type="submission" date="2025-09" db="UniProtKB">
        <authorList>
            <consortium name="Ensembl"/>
        </authorList>
    </citation>
    <scope>IDENTIFICATION</scope>
</reference>
<keyword evidence="1" id="KW-0393">Immunoglobulin domain</keyword>
<evidence type="ECO:0000256" key="2">
    <source>
        <dbReference type="SAM" id="Phobius"/>
    </source>
</evidence>
<evidence type="ECO:0000313" key="4">
    <source>
        <dbReference type="Ensembl" id="ENSCVAP00000011690.1"/>
    </source>
</evidence>
<evidence type="ECO:0000313" key="5">
    <source>
        <dbReference type="Proteomes" id="UP000265020"/>
    </source>
</evidence>
<keyword evidence="2" id="KW-1133">Transmembrane helix</keyword>
<feature type="transmembrane region" description="Helical" evidence="2">
    <location>
        <begin position="194"/>
        <end position="216"/>
    </location>
</feature>
<dbReference type="PROSITE" id="PS00290">
    <property type="entry name" value="IG_MHC"/>
    <property type="match status" value="1"/>
</dbReference>
<sequence>TFFFFFLESHQLCFSFGCFESSDIFLDVTLDDDIVCYVDSKNKIGVWDSKIPSTYFAEGKKYLERCQAQCKKDVYRWKPDPDVKRTKVPPEVIIYPRNEVTEDEENTLVCFVRNYFPPALNISWTKNNEEVAVEDPFFKIVSNSDGTFHVFSYLNFVPKQGDIYSCTVKHEALEEPETRFWDIERKEERSMGPAAFCIFGLIFGFLGIAVGTFLFVKGSQYSLSSDLAL</sequence>
<dbReference type="InterPro" id="IPR013783">
    <property type="entry name" value="Ig-like_fold"/>
</dbReference>
<keyword evidence="2" id="KW-0472">Membrane</keyword>
<feature type="domain" description="Ig-like" evidence="3">
    <location>
        <begin position="90"/>
        <end position="170"/>
    </location>
</feature>
<accession>A0A3Q2FVU1</accession>